<dbReference type="SMART" id="SM00331">
    <property type="entry name" value="PP2C_SIG"/>
    <property type="match status" value="1"/>
</dbReference>
<dbReference type="PROSITE" id="PS50110">
    <property type="entry name" value="RESPONSE_REGULATORY"/>
    <property type="match status" value="1"/>
</dbReference>
<dbReference type="InterPro" id="IPR052016">
    <property type="entry name" value="Bact_Sigma-Reg"/>
</dbReference>
<dbReference type="FunFam" id="3.40.50.2300:FF:000001">
    <property type="entry name" value="DNA-binding response regulator PhoB"/>
    <property type="match status" value="1"/>
</dbReference>
<evidence type="ECO:0000256" key="5">
    <source>
        <dbReference type="ARBA" id="ARBA00023125"/>
    </source>
</evidence>
<dbReference type="InterPro" id="IPR001789">
    <property type="entry name" value="Sig_transdc_resp-reg_receiver"/>
</dbReference>
<dbReference type="SMART" id="SM00448">
    <property type="entry name" value="REC"/>
    <property type="match status" value="1"/>
</dbReference>
<dbReference type="EMBL" id="AP017470">
    <property type="protein sequence ID" value="BBB31729.1"/>
    <property type="molecule type" value="Genomic_DNA"/>
</dbReference>
<evidence type="ECO:0000256" key="3">
    <source>
        <dbReference type="ARBA" id="ARBA00023012"/>
    </source>
</evidence>
<evidence type="ECO:0000259" key="8">
    <source>
        <dbReference type="PROSITE" id="PS50110"/>
    </source>
</evidence>
<dbReference type="Proteomes" id="UP000595564">
    <property type="component" value="Chromosome"/>
</dbReference>
<dbReference type="CDD" id="cd17574">
    <property type="entry name" value="REC_OmpR"/>
    <property type="match status" value="1"/>
</dbReference>
<dbReference type="Pfam" id="PF07228">
    <property type="entry name" value="SpoIIE"/>
    <property type="match status" value="1"/>
</dbReference>
<feature type="domain" description="Response regulatory" evidence="8">
    <location>
        <begin position="5"/>
        <end position="121"/>
    </location>
</feature>
<keyword evidence="6" id="KW-0804">Transcription</keyword>
<proteinExistence type="predicted"/>
<dbReference type="GO" id="GO:0003677">
    <property type="term" value="F:DNA binding"/>
    <property type="evidence" value="ECO:0007669"/>
    <property type="project" value="UniProtKB-KW"/>
</dbReference>
<dbReference type="PANTHER" id="PTHR43156">
    <property type="entry name" value="STAGE II SPORULATION PROTEIN E-RELATED"/>
    <property type="match status" value="1"/>
</dbReference>
<sequence length="379" mass="42743">MGQTRVLVVDDEQRIVEILKLYLENQNFEVYTATSGQEALELLEKINVDVIVSDLMMPHVDGTQLCRIVKNEEKYKNPYFIMLTAKTTIDSKIEGLKIGADDYITKPFNVKEVIARVLAGARIKKLQNTILEKNIELEKYKTKMEKEIYMASRFQKSLIPKKGKITEEISIDHIYIPAIQIGGDIFDIRKQPNGNVAFFIADVTGHGIVAALIAAILKLSFVQASDQYSSPYDIAQKINKDLLETTTDEQFVSLFVGVVDPTNLELKYIRAGHPEQFLKTQGKIIELGGDGFLIGITDNLLISEKKISVMPDDIIYLYTDGITEAQNEAGELFGVNRLKEILTRKDDLAAVLKEIKFFTTHFDDDITLVKIKLGINTLF</sequence>
<feature type="modified residue" description="4-aspartylphosphate" evidence="7">
    <location>
        <position position="54"/>
    </location>
</feature>
<dbReference type="GO" id="GO:0016791">
    <property type="term" value="F:phosphatase activity"/>
    <property type="evidence" value="ECO:0007669"/>
    <property type="project" value="TreeGrafter"/>
</dbReference>
<evidence type="ECO:0000256" key="4">
    <source>
        <dbReference type="ARBA" id="ARBA00023015"/>
    </source>
</evidence>
<dbReference type="GO" id="GO:0000160">
    <property type="term" value="P:phosphorelay signal transduction system"/>
    <property type="evidence" value="ECO:0007669"/>
    <property type="project" value="UniProtKB-KW"/>
</dbReference>
<organism evidence="9 10">
    <name type="scientific">Thermotomaculum hydrothermale</name>
    <dbReference type="NCBI Taxonomy" id="981385"/>
    <lineage>
        <taxon>Bacteria</taxon>
        <taxon>Pseudomonadati</taxon>
        <taxon>Acidobacteriota</taxon>
        <taxon>Holophagae</taxon>
        <taxon>Thermotomaculales</taxon>
        <taxon>Thermotomaculaceae</taxon>
        <taxon>Thermotomaculum</taxon>
    </lineage>
</organism>
<dbReference type="Pfam" id="PF00072">
    <property type="entry name" value="Response_reg"/>
    <property type="match status" value="1"/>
</dbReference>
<name>A0A7R6PDG6_9BACT</name>
<keyword evidence="1 7" id="KW-0597">Phosphoprotein</keyword>
<keyword evidence="5" id="KW-0238">DNA-binding</keyword>
<keyword evidence="3" id="KW-0902">Two-component regulatory system</keyword>
<dbReference type="PANTHER" id="PTHR43156:SF2">
    <property type="entry name" value="STAGE II SPORULATION PROTEIN E"/>
    <property type="match status" value="1"/>
</dbReference>
<dbReference type="RefSeq" id="WP_201328061.1">
    <property type="nucleotide sequence ID" value="NZ_AP017470.1"/>
</dbReference>
<keyword evidence="2" id="KW-0378">Hydrolase</keyword>
<dbReference type="AlphaFoldDB" id="A0A7R6PDG6"/>
<evidence type="ECO:0000256" key="6">
    <source>
        <dbReference type="ARBA" id="ARBA00023163"/>
    </source>
</evidence>
<evidence type="ECO:0000256" key="7">
    <source>
        <dbReference type="PROSITE-ProRule" id="PRU00169"/>
    </source>
</evidence>
<dbReference type="InterPro" id="IPR011006">
    <property type="entry name" value="CheY-like_superfamily"/>
</dbReference>
<evidence type="ECO:0000256" key="2">
    <source>
        <dbReference type="ARBA" id="ARBA00022801"/>
    </source>
</evidence>
<evidence type="ECO:0000256" key="1">
    <source>
        <dbReference type="ARBA" id="ARBA00022553"/>
    </source>
</evidence>
<dbReference type="InterPro" id="IPR001932">
    <property type="entry name" value="PPM-type_phosphatase-like_dom"/>
</dbReference>
<protein>
    <submittedName>
        <fullName evidence="9">Phosphoserine phosphatase RsbU/P</fullName>
    </submittedName>
</protein>
<dbReference type="Gene3D" id="3.60.40.10">
    <property type="entry name" value="PPM-type phosphatase domain"/>
    <property type="match status" value="1"/>
</dbReference>
<evidence type="ECO:0000313" key="10">
    <source>
        <dbReference type="Proteomes" id="UP000595564"/>
    </source>
</evidence>
<dbReference type="SUPFAM" id="SSF81606">
    <property type="entry name" value="PP2C-like"/>
    <property type="match status" value="1"/>
</dbReference>
<dbReference type="KEGG" id="thyd:TTHT_0081"/>
<dbReference type="InterPro" id="IPR036457">
    <property type="entry name" value="PPM-type-like_dom_sf"/>
</dbReference>
<reference evidence="9 10" key="1">
    <citation type="journal article" date="2012" name="Extremophiles">
        <title>Thermotomaculum hydrothermale gen. nov., sp. nov., a novel heterotrophic thermophile within the phylum Acidobacteria from a deep-sea hydrothermal vent chimney in the Southern Okinawa Trough.</title>
        <authorList>
            <person name="Izumi H."/>
            <person name="Nunoura T."/>
            <person name="Miyazaki M."/>
            <person name="Mino S."/>
            <person name="Toki T."/>
            <person name="Takai K."/>
            <person name="Sako Y."/>
            <person name="Sawabe T."/>
            <person name="Nakagawa S."/>
        </authorList>
    </citation>
    <scope>NUCLEOTIDE SEQUENCE [LARGE SCALE GENOMIC DNA]</scope>
    <source>
        <strain evidence="9 10">AC55</strain>
    </source>
</reference>
<keyword evidence="4" id="KW-0805">Transcription regulation</keyword>
<gene>
    <name evidence="9" type="primary">rsbU</name>
    <name evidence="9" type="ORF">TTHT_0081</name>
</gene>
<dbReference type="Gene3D" id="3.40.50.2300">
    <property type="match status" value="1"/>
</dbReference>
<dbReference type="SUPFAM" id="SSF52172">
    <property type="entry name" value="CheY-like"/>
    <property type="match status" value="1"/>
</dbReference>
<keyword evidence="10" id="KW-1185">Reference proteome</keyword>
<evidence type="ECO:0000313" key="9">
    <source>
        <dbReference type="EMBL" id="BBB31729.1"/>
    </source>
</evidence>
<accession>A0A7R6PDG6</accession>